<dbReference type="Proteomes" id="UP000824120">
    <property type="component" value="Chromosome 11"/>
</dbReference>
<protein>
    <submittedName>
        <fullName evidence="2">Uncharacterized protein</fullName>
    </submittedName>
</protein>
<dbReference type="AlphaFoldDB" id="A0A9J5WNX2"/>
<accession>A0A9J5WNX2</accession>
<reference evidence="2 3" key="1">
    <citation type="submission" date="2020-09" db="EMBL/GenBank/DDBJ databases">
        <title>De no assembly of potato wild relative species, Solanum commersonii.</title>
        <authorList>
            <person name="Cho K."/>
        </authorList>
    </citation>
    <scope>NUCLEOTIDE SEQUENCE [LARGE SCALE GENOMIC DNA]</scope>
    <source>
        <strain evidence="2">LZ3.2</strain>
        <tissue evidence="2">Leaf</tissue>
    </source>
</reference>
<dbReference type="OrthoDB" id="1327065at2759"/>
<sequence>MNCLIPGLHFTEVTRDQVCLVYALMKDLPINVGTVLKLVMRKARVHREENVDYMAPLFTTPLDVTKTKGLENMHGPTVTTTERNKRDDMITTCMFGLEMLHHRNGCRALTQEQLDEIATKYPLNEHTDALLGLGPAFLEPVWDDVPTDEDKRRTMSDSESDSDVKNKEEWAKIRHLDRGWKIEDKVAEENGQEAGKYTKREQLRDTELKLACKK</sequence>
<evidence type="ECO:0000313" key="2">
    <source>
        <dbReference type="EMBL" id="KAG5577037.1"/>
    </source>
</evidence>
<gene>
    <name evidence="2" type="ORF">H5410_057171</name>
</gene>
<organism evidence="2 3">
    <name type="scientific">Solanum commersonii</name>
    <name type="common">Commerson's wild potato</name>
    <name type="synonym">Commerson's nightshade</name>
    <dbReference type="NCBI Taxonomy" id="4109"/>
    <lineage>
        <taxon>Eukaryota</taxon>
        <taxon>Viridiplantae</taxon>
        <taxon>Streptophyta</taxon>
        <taxon>Embryophyta</taxon>
        <taxon>Tracheophyta</taxon>
        <taxon>Spermatophyta</taxon>
        <taxon>Magnoliopsida</taxon>
        <taxon>eudicotyledons</taxon>
        <taxon>Gunneridae</taxon>
        <taxon>Pentapetalae</taxon>
        <taxon>asterids</taxon>
        <taxon>lamiids</taxon>
        <taxon>Solanales</taxon>
        <taxon>Solanaceae</taxon>
        <taxon>Solanoideae</taxon>
        <taxon>Solaneae</taxon>
        <taxon>Solanum</taxon>
    </lineage>
</organism>
<evidence type="ECO:0000313" key="3">
    <source>
        <dbReference type="Proteomes" id="UP000824120"/>
    </source>
</evidence>
<comment type="caution">
    <text evidence="2">The sequence shown here is derived from an EMBL/GenBank/DDBJ whole genome shotgun (WGS) entry which is preliminary data.</text>
</comment>
<feature type="compositionally biased region" description="Basic and acidic residues" evidence="1">
    <location>
        <begin position="148"/>
        <end position="166"/>
    </location>
</feature>
<dbReference type="EMBL" id="JACXVP010000011">
    <property type="protein sequence ID" value="KAG5577037.1"/>
    <property type="molecule type" value="Genomic_DNA"/>
</dbReference>
<feature type="region of interest" description="Disordered" evidence="1">
    <location>
        <begin position="142"/>
        <end position="166"/>
    </location>
</feature>
<proteinExistence type="predicted"/>
<keyword evidence="3" id="KW-1185">Reference proteome</keyword>
<evidence type="ECO:0000256" key="1">
    <source>
        <dbReference type="SAM" id="MobiDB-lite"/>
    </source>
</evidence>
<name>A0A9J5WNX2_SOLCO</name>